<evidence type="ECO:0000259" key="2">
    <source>
        <dbReference type="Pfam" id="PF22980"/>
    </source>
</evidence>
<gene>
    <name evidence="3" type="ORF">FRX48_06389</name>
</gene>
<feature type="compositionally biased region" description="Basic residues" evidence="1">
    <location>
        <begin position="59"/>
        <end position="73"/>
    </location>
</feature>
<feature type="compositionally biased region" description="Basic and acidic residues" evidence="1">
    <location>
        <begin position="74"/>
        <end position="87"/>
    </location>
</feature>
<dbReference type="EMBL" id="VXIT01000010">
    <property type="protein sequence ID" value="KAA6409777.1"/>
    <property type="molecule type" value="Genomic_DNA"/>
</dbReference>
<reference evidence="3 4" key="1">
    <citation type="submission" date="2019-09" db="EMBL/GenBank/DDBJ databases">
        <title>The hologenome of the rock-dwelling lichen Lasallia pustulata.</title>
        <authorList>
            <person name="Greshake Tzovaras B."/>
            <person name="Segers F."/>
            <person name="Bicker A."/>
            <person name="Dal Grande F."/>
            <person name="Otte J."/>
            <person name="Hankeln T."/>
            <person name="Schmitt I."/>
            <person name="Ebersberger I."/>
        </authorList>
    </citation>
    <scope>NUCLEOTIDE SEQUENCE [LARGE SCALE GENOMIC DNA]</scope>
    <source>
        <strain evidence="3">A1-1</strain>
    </source>
</reference>
<name>A0A5M8PK44_9LECA</name>
<evidence type="ECO:0000256" key="1">
    <source>
        <dbReference type="SAM" id="MobiDB-lite"/>
    </source>
</evidence>
<evidence type="ECO:0000313" key="3">
    <source>
        <dbReference type="EMBL" id="KAA6409777.1"/>
    </source>
</evidence>
<dbReference type="Pfam" id="PF22980">
    <property type="entry name" value="Myb_DNA-bind_8"/>
    <property type="match status" value="1"/>
</dbReference>
<dbReference type="OrthoDB" id="3944408at2759"/>
<comment type="caution">
    <text evidence="3">The sequence shown here is derived from an EMBL/GenBank/DDBJ whole genome shotgun (WGS) entry which is preliminary data.</text>
</comment>
<organism evidence="3 4">
    <name type="scientific">Lasallia pustulata</name>
    <dbReference type="NCBI Taxonomy" id="136370"/>
    <lineage>
        <taxon>Eukaryota</taxon>
        <taxon>Fungi</taxon>
        <taxon>Dikarya</taxon>
        <taxon>Ascomycota</taxon>
        <taxon>Pezizomycotina</taxon>
        <taxon>Lecanoromycetes</taxon>
        <taxon>OSLEUM clade</taxon>
        <taxon>Umbilicariomycetidae</taxon>
        <taxon>Umbilicariales</taxon>
        <taxon>Umbilicariaceae</taxon>
        <taxon>Lasallia</taxon>
    </lineage>
</organism>
<feature type="domain" description="Myb-like DNA-binding" evidence="2">
    <location>
        <begin position="8"/>
        <end position="52"/>
    </location>
</feature>
<feature type="compositionally biased region" description="Basic and acidic residues" evidence="1">
    <location>
        <begin position="114"/>
        <end position="131"/>
    </location>
</feature>
<feature type="compositionally biased region" description="Polar residues" evidence="1">
    <location>
        <begin position="154"/>
        <end position="169"/>
    </location>
</feature>
<dbReference type="Proteomes" id="UP000324767">
    <property type="component" value="Unassembled WGS sequence"/>
</dbReference>
<evidence type="ECO:0000313" key="4">
    <source>
        <dbReference type="Proteomes" id="UP000324767"/>
    </source>
</evidence>
<proteinExistence type="predicted"/>
<protein>
    <recommendedName>
        <fullName evidence="2">Myb-like DNA-binding domain-containing protein</fullName>
    </recommendedName>
</protein>
<dbReference type="AlphaFoldDB" id="A0A5M8PK44"/>
<sequence length="169" mass="19019">MPTDGQTGKFLYTILKQLDLKSIDWNEVADQLDITNGHAARMRFSRFKQHMEGIPPVPRKSRPNVPRHKKPKHETHTDHESKVKDENEPAAVKPEPMSIDEQVPNAEPATKPEATVKEEQAGEGDSEKMAEMTDSFQASAFEALPLGAVKKQESQWSRPKYTGTSNHHP</sequence>
<dbReference type="InterPro" id="IPR054505">
    <property type="entry name" value="Myb_DNA-bind_8"/>
</dbReference>
<feature type="region of interest" description="Disordered" evidence="1">
    <location>
        <begin position="48"/>
        <end position="169"/>
    </location>
</feature>
<accession>A0A5M8PK44</accession>